<feature type="binding site" evidence="11">
    <location>
        <position position="194"/>
    </location>
    <ligand>
        <name>Mg(2+)</name>
        <dbReference type="ChEBI" id="CHEBI:18420"/>
    </ligand>
</feature>
<dbReference type="GO" id="GO:0000287">
    <property type="term" value="F:magnesium ion binding"/>
    <property type="evidence" value="ECO:0007669"/>
    <property type="project" value="UniProtKB-UniRule"/>
</dbReference>
<comment type="cofactor">
    <cofactor evidence="11">
        <name>thiamine diphosphate</name>
        <dbReference type="ChEBI" id="CHEBI:58937"/>
    </cofactor>
    <text evidence="11">Binds 1 thiamine pyrophosphate per subunit.</text>
</comment>
<feature type="binding site" evidence="11">
    <location>
        <position position="335"/>
    </location>
    <ligand>
        <name>thiamine diphosphate</name>
        <dbReference type="ChEBI" id="CHEBI:58937"/>
    </ligand>
</feature>
<evidence type="ECO:0000256" key="11">
    <source>
        <dbReference type="HAMAP-Rule" id="MF_00315"/>
    </source>
</evidence>
<evidence type="ECO:0000313" key="14">
    <source>
        <dbReference type="Proteomes" id="UP000016496"/>
    </source>
</evidence>
<dbReference type="Proteomes" id="UP000016496">
    <property type="component" value="Unassembled WGS sequence"/>
</dbReference>
<dbReference type="GO" id="GO:0016114">
    <property type="term" value="P:terpenoid biosynthetic process"/>
    <property type="evidence" value="ECO:0007669"/>
    <property type="project" value="UniProtKB-UniRule"/>
</dbReference>
<keyword evidence="9 11" id="KW-0414">Isoprene biosynthesis</keyword>
<evidence type="ECO:0000256" key="9">
    <source>
        <dbReference type="ARBA" id="ARBA00023229"/>
    </source>
</evidence>
<sequence>MKEKYSRKGCHKEHSPQLLKFIIKRIRDLLYFSYFCSKYPHIMKNESIYKLLNLIDTPDDLRRLDAEQLPEVCDELRKDIIAEVSCNPGHFAASLGTVELTVALHYVFNTPYDRIVWDVGHQAYGHKILTGRREAFSTNRKLGGIRPFPSPEESEYDTFTCGHASNSISAALGMAVAAAKKEEDNRHVVAVLGDGSMSGGLAFEGLNNASSTPNNLLIILNDNDMSIDRSVGGMKQYLFNLTTSSPYNRLRFKASQALSKIGILNEERRKALIRFGNSLKSIAARQQNIFEGMNIRYFGPIDGHDVKNLARVLHDIKDMRGPKILHLHTVKGKGFAPAEKFATEWHAPGKFNPATGERLISNTDGMPPLFQDVFGDTLTELAELNPDIVGVTPAMPTGCSMNMLMEKMPQRAFDVGIAEGHAVTFSGGMAKEGLLPFCNIYSSFMQRAYDNIIHDVAIQKLPVVFCLDRAGLVGEDGPTHHGVFDMAYLRPIPNLTIASPMDEHELRRLMYTAQLPGKGPFAIRYPRGRGVLVDWKCPLEEIPVGTGRRLKDGKDLAVITIGPIGNAAGRAIARAEEASGKSIAHYDLRFLKPLDENLLHEIGKRFRQIITVEDGTVKGGMGSAILEFMAENGYTPSVKRMGIPDRFIEHGSVAELHRLCGLDEESLANALLEEESCRQETGK</sequence>
<dbReference type="SMART" id="SM00861">
    <property type="entry name" value="Transket_pyr"/>
    <property type="match status" value="1"/>
</dbReference>
<comment type="pathway">
    <text evidence="1 11">Metabolic intermediate biosynthesis; 1-deoxy-D-xylulose 5-phosphate biosynthesis; 1-deoxy-D-xylulose 5-phosphate from D-glyceraldehyde 3-phosphate and pyruvate: step 1/1.</text>
</comment>
<reference evidence="13 14" key="1">
    <citation type="submission" date="2013-08" db="EMBL/GenBank/DDBJ databases">
        <authorList>
            <person name="Weinstock G."/>
            <person name="Sodergren E."/>
            <person name="Wylie T."/>
            <person name="Fulton L."/>
            <person name="Fulton R."/>
            <person name="Fronick C."/>
            <person name="O'Laughlin M."/>
            <person name="Godfrey J."/>
            <person name="Miner T."/>
            <person name="Herter B."/>
            <person name="Appelbaum E."/>
            <person name="Cordes M."/>
            <person name="Lek S."/>
            <person name="Wollam A."/>
            <person name="Pepin K.H."/>
            <person name="Palsikar V.B."/>
            <person name="Mitreva M."/>
            <person name="Wilson R.K."/>
        </authorList>
    </citation>
    <scope>NUCLEOTIDE SEQUENCE [LARGE SCALE GENOMIC DNA]</scope>
    <source>
        <strain evidence="13 14">F0041</strain>
    </source>
</reference>
<dbReference type="GO" id="GO:0030976">
    <property type="term" value="F:thiamine pyrophosphate binding"/>
    <property type="evidence" value="ECO:0007669"/>
    <property type="project" value="UniProtKB-UniRule"/>
</dbReference>
<keyword evidence="6 11" id="KW-0460">Magnesium</keyword>
<dbReference type="Pfam" id="PF02780">
    <property type="entry name" value="Transketolase_C"/>
    <property type="match status" value="1"/>
</dbReference>
<proteinExistence type="inferred from homology"/>
<dbReference type="EC" id="2.2.1.7" evidence="11"/>
<evidence type="ECO:0000256" key="2">
    <source>
        <dbReference type="ARBA" id="ARBA00011081"/>
    </source>
</evidence>
<dbReference type="GO" id="GO:0005829">
    <property type="term" value="C:cytosol"/>
    <property type="evidence" value="ECO:0007669"/>
    <property type="project" value="TreeGrafter"/>
</dbReference>
<dbReference type="NCBIfam" id="NF003933">
    <property type="entry name" value="PRK05444.2-2"/>
    <property type="match status" value="1"/>
</dbReference>
<dbReference type="Gene3D" id="3.40.50.920">
    <property type="match status" value="1"/>
</dbReference>
<evidence type="ECO:0000259" key="12">
    <source>
        <dbReference type="SMART" id="SM00861"/>
    </source>
</evidence>
<dbReference type="Pfam" id="PF02779">
    <property type="entry name" value="Transket_pyr"/>
    <property type="match status" value="1"/>
</dbReference>
<feature type="binding site" evidence="11">
    <location>
        <begin position="162"/>
        <end position="164"/>
    </location>
    <ligand>
        <name>thiamine diphosphate</name>
        <dbReference type="ChEBI" id="CHEBI:58937"/>
    </ligand>
</feature>
<feature type="binding site" evidence="11">
    <location>
        <begin position="195"/>
        <end position="196"/>
    </location>
    <ligand>
        <name>thiamine diphosphate</name>
        <dbReference type="ChEBI" id="CHEBI:58937"/>
    </ligand>
</feature>
<dbReference type="InterPro" id="IPR009014">
    <property type="entry name" value="Transketo_C/PFOR_II"/>
</dbReference>
<dbReference type="GO" id="GO:0009228">
    <property type="term" value="P:thiamine biosynthetic process"/>
    <property type="evidence" value="ECO:0007669"/>
    <property type="project" value="UniProtKB-UniRule"/>
</dbReference>
<feature type="domain" description="Transketolase-like pyrimidine-binding" evidence="12">
    <location>
        <begin position="368"/>
        <end position="533"/>
    </location>
</feature>
<evidence type="ECO:0000313" key="13">
    <source>
        <dbReference type="EMBL" id="ERI81226.1"/>
    </source>
</evidence>
<dbReference type="FunFam" id="3.40.50.970:FF:000005">
    <property type="entry name" value="1-deoxy-D-xylulose-5-phosphate synthase"/>
    <property type="match status" value="1"/>
</dbReference>
<accession>U2DNI3</accession>
<evidence type="ECO:0000256" key="8">
    <source>
        <dbReference type="ARBA" id="ARBA00023052"/>
    </source>
</evidence>
<keyword evidence="8 11" id="KW-0786">Thiamine pyrophosphate</keyword>
<dbReference type="SUPFAM" id="SSF52518">
    <property type="entry name" value="Thiamin diphosphate-binding fold (THDP-binding)"/>
    <property type="match status" value="2"/>
</dbReference>
<dbReference type="InterPro" id="IPR020826">
    <property type="entry name" value="Transketolase_BS"/>
</dbReference>
<evidence type="ECO:0000256" key="6">
    <source>
        <dbReference type="ARBA" id="ARBA00022842"/>
    </source>
</evidence>
<dbReference type="HAMAP" id="MF_00315">
    <property type="entry name" value="DXP_synth"/>
    <property type="match status" value="1"/>
</dbReference>
<evidence type="ECO:0000256" key="4">
    <source>
        <dbReference type="ARBA" id="ARBA00022679"/>
    </source>
</evidence>
<feature type="binding site" evidence="11">
    <location>
        <position position="223"/>
    </location>
    <ligand>
        <name>thiamine diphosphate</name>
        <dbReference type="ChEBI" id="CHEBI:58937"/>
    </ligand>
</feature>
<evidence type="ECO:0000256" key="5">
    <source>
        <dbReference type="ARBA" id="ARBA00022723"/>
    </source>
</evidence>
<organism evidence="13 14">
    <name type="scientific">Bacteroides pyogenes F0041</name>
    <dbReference type="NCBI Taxonomy" id="1321819"/>
    <lineage>
        <taxon>Bacteria</taxon>
        <taxon>Pseudomonadati</taxon>
        <taxon>Bacteroidota</taxon>
        <taxon>Bacteroidia</taxon>
        <taxon>Bacteroidales</taxon>
        <taxon>Bacteroidaceae</taxon>
        <taxon>Bacteroides</taxon>
    </lineage>
</organism>
<comment type="subunit">
    <text evidence="3 11">Homodimer.</text>
</comment>
<dbReference type="InterPro" id="IPR005475">
    <property type="entry name" value="Transketolase-like_Pyr-bd"/>
</dbReference>
<dbReference type="NCBIfam" id="TIGR00204">
    <property type="entry name" value="dxs"/>
    <property type="match status" value="1"/>
</dbReference>
<dbReference type="AlphaFoldDB" id="U2DNI3"/>
<comment type="function">
    <text evidence="10 11">Catalyzes the acyloin condensation reaction between C atoms 2 and 3 of pyruvate and glyceraldehyde 3-phosphate to yield 1-deoxy-D-xylulose-5-phosphate (DXP).</text>
</comment>
<comment type="cofactor">
    <cofactor evidence="11">
        <name>Mg(2+)</name>
        <dbReference type="ChEBI" id="CHEBI:18420"/>
    </cofactor>
    <text evidence="11">Binds 1 Mg(2+) ion per subunit.</text>
</comment>
<dbReference type="PROSITE" id="PS00802">
    <property type="entry name" value="TRANSKETOLASE_2"/>
    <property type="match status" value="1"/>
</dbReference>
<dbReference type="PANTHER" id="PTHR43322">
    <property type="entry name" value="1-D-DEOXYXYLULOSE 5-PHOSPHATE SYNTHASE-RELATED"/>
    <property type="match status" value="1"/>
</dbReference>
<feature type="binding site" evidence="11">
    <location>
        <position position="121"/>
    </location>
    <ligand>
        <name>thiamine diphosphate</name>
        <dbReference type="ChEBI" id="CHEBI:58937"/>
    </ligand>
</feature>
<dbReference type="FunFam" id="3.40.50.920:FF:000002">
    <property type="entry name" value="1-deoxy-D-xylulose-5-phosphate synthase"/>
    <property type="match status" value="1"/>
</dbReference>
<dbReference type="InterPro" id="IPR033248">
    <property type="entry name" value="Transketolase_C"/>
</dbReference>
<dbReference type="GO" id="GO:0008661">
    <property type="term" value="F:1-deoxy-D-xylulose-5-phosphate synthase activity"/>
    <property type="evidence" value="ECO:0007669"/>
    <property type="project" value="UniProtKB-UniRule"/>
</dbReference>
<comment type="similarity">
    <text evidence="2 11">Belongs to the transketolase family. DXPS subfamily.</text>
</comment>
<dbReference type="UniPathway" id="UPA00064">
    <property type="reaction ID" value="UER00091"/>
</dbReference>
<dbReference type="GO" id="GO:0019288">
    <property type="term" value="P:isopentenyl diphosphate biosynthetic process, methylerythritol 4-phosphate pathway"/>
    <property type="evidence" value="ECO:0007669"/>
    <property type="project" value="TreeGrafter"/>
</dbReference>
<dbReference type="EMBL" id="AWSV01000167">
    <property type="protein sequence ID" value="ERI81226.1"/>
    <property type="molecule type" value="Genomic_DNA"/>
</dbReference>
<keyword evidence="4 11" id="KW-0808">Transferase</keyword>
<evidence type="ECO:0000256" key="7">
    <source>
        <dbReference type="ARBA" id="ARBA00022977"/>
    </source>
</evidence>
<protein>
    <recommendedName>
        <fullName evidence="11">1-deoxy-D-xylulose-5-phosphate synthase</fullName>
        <ecNumber evidence="11">2.2.1.7</ecNumber>
    </recommendedName>
    <alternativeName>
        <fullName evidence="11">1-deoxyxylulose-5-phosphate synthase</fullName>
        <shortName evidence="11">DXP synthase</shortName>
        <shortName evidence="11">DXPS</shortName>
    </alternativeName>
</protein>
<dbReference type="PATRIC" id="fig|1321819.3.peg.3012"/>
<comment type="catalytic activity">
    <reaction evidence="11">
        <text>D-glyceraldehyde 3-phosphate + pyruvate + H(+) = 1-deoxy-D-xylulose 5-phosphate + CO2</text>
        <dbReference type="Rhea" id="RHEA:12605"/>
        <dbReference type="ChEBI" id="CHEBI:15361"/>
        <dbReference type="ChEBI" id="CHEBI:15378"/>
        <dbReference type="ChEBI" id="CHEBI:16526"/>
        <dbReference type="ChEBI" id="CHEBI:57792"/>
        <dbReference type="ChEBI" id="CHEBI:59776"/>
        <dbReference type="EC" id="2.2.1.7"/>
    </reaction>
</comment>
<dbReference type="InterPro" id="IPR005477">
    <property type="entry name" value="Dxylulose-5-P_synthase"/>
</dbReference>
<dbReference type="PANTHER" id="PTHR43322:SF5">
    <property type="entry name" value="1-DEOXY-D-XYLULOSE-5-PHOSPHATE SYNTHASE, CHLOROPLASTIC"/>
    <property type="match status" value="1"/>
</dbReference>
<evidence type="ECO:0000256" key="1">
    <source>
        <dbReference type="ARBA" id="ARBA00004980"/>
    </source>
</evidence>
<dbReference type="HOGENOM" id="CLU_009227_1_4_10"/>
<dbReference type="SUPFAM" id="SSF52922">
    <property type="entry name" value="TK C-terminal domain-like"/>
    <property type="match status" value="1"/>
</dbReference>
<feature type="binding site" evidence="11">
    <location>
        <position position="419"/>
    </location>
    <ligand>
        <name>thiamine diphosphate</name>
        <dbReference type="ChEBI" id="CHEBI:58937"/>
    </ligand>
</feature>
<keyword evidence="7 11" id="KW-0784">Thiamine biosynthesis</keyword>
<dbReference type="Gene3D" id="3.40.50.970">
    <property type="match status" value="2"/>
</dbReference>
<evidence type="ECO:0000256" key="10">
    <source>
        <dbReference type="ARBA" id="ARBA00055605"/>
    </source>
</evidence>
<dbReference type="Pfam" id="PF13292">
    <property type="entry name" value="DXP_synthase_N"/>
    <property type="match status" value="1"/>
</dbReference>
<name>U2DNI3_9BACE</name>
<dbReference type="InterPro" id="IPR029061">
    <property type="entry name" value="THDP-binding"/>
</dbReference>
<keyword evidence="5 11" id="KW-0479">Metal-binding</keyword>
<dbReference type="CDD" id="cd02007">
    <property type="entry name" value="TPP_DXS"/>
    <property type="match status" value="1"/>
</dbReference>
<comment type="caution">
    <text evidence="13">The sequence shown here is derived from an EMBL/GenBank/DDBJ whole genome shotgun (WGS) entry which is preliminary data.</text>
</comment>
<evidence type="ECO:0000256" key="3">
    <source>
        <dbReference type="ARBA" id="ARBA00011738"/>
    </source>
</evidence>
<gene>
    <name evidence="11" type="primary">dxs</name>
    <name evidence="13" type="ORF">HMPREF1981_03267</name>
</gene>
<dbReference type="CDD" id="cd07033">
    <property type="entry name" value="TPP_PYR_DXS_TK_like"/>
    <property type="match status" value="1"/>
</dbReference>
<feature type="binding site" evidence="11">
    <location>
        <position position="223"/>
    </location>
    <ligand>
        <name>Mg(2+)</name>
        <dbReference type="ChEBI" id="CHEBI:18420"/>
    </ligand>
</feature>